<evidence type="ECO:0000313" key="3">
    <source>
        <dbReference type="Proteomes" id="UP000050297"/>
    </source>
</evidence>
<accession>A0A0P9H9X7</accession>
<reference evidence="2 3" key="1">
    <citation type="submission" date="2015-09" db="EMBL/GenBank/DDBJ databases">
        <title>Genome announcement of multiple Pseudomonas syringae strains.</title>
        <authorList>
            <person name="Thakur S."/>
            <person name="Wang P.W."/>
            <person name="Gong Y."/>
            <person name="Weir B.S."/>
            <person name="Guttman D.S."/>
        </authorList>
    </citation>
    <scope>NUCLEOTIDE SEQUENCE [LARGE SCALE GENOMIC DNA]</scope>
    <source>
        <strain evidence="2 3">ICMP2802</strain>
    </source>
</reference>
<name>A0A0P9H9X7_PSESX</name>
<dbReference type="AlphaFoldDB" id="A0A0P9H9X7"/>
<organism evidence="2 3">
    <name type="scientific">Pseudomonas syringae pv. aceris</name>
    <dbReference type="NCBI Taxonomy" id="199198"/>
    <lineage>
        <taxon>Bacteria</taxon>
        <taxon>Pseudomonadati</taxon>
        <taxon>Pseudomonadota</taxon>
        <taxon>Gammaproteobacteria</taxon>
        <taxon>Pseudomonadales</taxon>
        <taxon>Pseudomonadaceae</taxon>
        <taxon>Pseudomonas</taxon>
        <taxon>Pseudomonas syringae</taxon>
    </lineage>
</organism>
<proteinExistence type="predicted"/>
<sequence>MAMRTRLKRWWNISLKKWHFYCGWGIRVIVFTHFACPPLLGCHIFHARMSVDGKISNDLAK</sequence>
<dbReference type="PATRIC" id="fig|199198.5.peg.330"/>
<evidence type="ECO:0000313" key="2">
    <source>
        <dbReference type="EMBL" id="KPW08437.1"/>
    </source>
</evidence>
<evidence type="ECO:0000256" key="1">
    <source>
        <dbReference type="SAM" id="Phobius"/>
    </source>
</evidence>
<keyword evidence="1" id="KW-0812">Transmembrane</keyword>
<dbReference type="EMBL" id="LJPM01000609">
    <property type="protein sequence ID" value="KPW08437.1"/>
    <property type="molecule type" value="Genomic_DNA"/>
</dbReference>
<keyword evidence="1" id="KW-0472">Membrane</keyword>
<keyword evidence="1" id="KW-1133">Transmembrane helix</keyword>
<protein>
    <submittedName>
        <fullName evidence="2">Uncharacterized protein</fullName>
    </submittedName>
</protein>
<gene>
    <name evidence="2" type="ORF">ALO91_200052</name>
</gene>
<comment type="caution">
    <text evidence="2">The sequence shown here is derived from an EMBL/GenBank/DDBJ whole genome shotgun (WGS) entry which is preliminary data.</text>
</comment>
<feature type="transmembrane region" description="Helical" evidence="1">
    <location>
        <begin position="21"/>
        <end position="40"/>
    </location>
</feature>
<dbReference type="Proteomes" id="UP000050297">
    <property type="component" value="Unassembled WGS sequence"/>
</dbReference>